<comment type="caution">
    <text evidence="1">The sequence shown here is derived from an EMBL/GenBank/DDBJ whole genome shotgun (WGS) entry which is preliminary data.</text>
</comment>
<dbReference type="OrthoDB" id="412781at2759"/>
<dbReference type="SUPFAM" id="SSF48452">
    <property type="entry name" value="TPR-like"/>
    <property type="match status" value="1"/>
</dbReference>
<organism evidence="1 2">
    <name type="scientific">Reticulomyxa filosa</name>
    <dbReference type="NCBI Taxonomy" id="46433"/>
    <lineage>
        <taxon>Eukaryota</taxon>
        <taxon>Sar</taxon>
        <taxon>Rhizaria</taxon>
        <taxon>Retaria</taxon>
        <taxon>Foraminifera</taxon>
        <taxon>Monothalamids</taxon>
        <taxon>Reticulomyxidae</taxon>
        <taxon>Reticulomyxa</taxon>
    </lineage>
</organism>
<dbReference type="Gene3D" id="1.25.40.10">
    <property type="entry name" value="Tetratricopeptide repeat domain"/>
    <property type="match status" value="1"/>
</dbReference>
<evidence type="ECO:0000313" key="1">
    <source>
        <dbReference type="EMBL" id="ETO27552.1"/>
    </source>
</evidence>
<protein>
    <submittedName>
        <fullName evidence="1">S1 RNA binding domain-containing protein</fullName>
    </submittedName>
</protein>
<gene>
    <name evidence="1" type="ORF">RFI_09581</name>
</gene>
<dbReference type="EMBL" id="ASPP01007190">
    <property type="protein sequence ID" value="ETO27552.1"/>
    <property type="molecule type" value="Genomic_DNA"/>
</dbReference>
<name>X6NQA7_RETFI</name>
<dbReference type="InterPro" id="IPR045209">
    <property type="entry name" value="Rrp5"/>
</dbReference>
<dbReference type="GO" id="GO:0032040">
    <property type="term" value="C:small-subunit processome"/>
    <property type="evidence" value="ECO:0007669"/>
    <property type="project" value="TreeGrafter"/>
</dbReference>
<sequence length="131" mass="15440">MKEKYEEISGTSQGKSLFESLVQTYPSRVNIWKKYALTEYKHGHEKHDVRLMNARTIFEKAVQSCNNLTDSNSKIKNIKWLFKEYLAFEKAFGYRSLDHSEWIQRIKDLAKQFVLTQQSTQKSGKKTVDQL</sequence>
<evidence type="ECO:0000313" key="2">
    <source>
        <dbReference type="Proteomes" id="UP000023152"/>
    </source>
</evidence>
<dbReference type="InterPro" id="IPR011990">
    <property type="entry name" value="TPR-like_helical_dom_sf"/>
</dbReference>
<dbReference type="GO" id="GO:0003723">
    <property type="term" value="F:RNA binding"/>
    <property type="evidence" value="ECO:0007669"/>
    <property type="project" value="TreeGrafter"/>
</dbReference>
<keyword evidence="2" id="KW-1185">Reference proteome</keyword>
<dbReference type="PANTHER" id="PTHR23270">
    <property type="entry name" value="PROGRAMMED CELL DEATH PROTEIN 11 PRE-RRNA PROCESSING PROTEIN RRP5"/>
    <property type="match status" value="1"/>
</dbReference>
<dbReference type="AlphaFoldDB" id="X6NQA7"/>
<dbReference type="Proteomes" id="UP000023152">
    <property type="component" value="Unassembled WGS sequence"/>
</dbReference>
<proteinExistence type="predicted"/>
<dbReference type="PANTHER" id="PTHR23270:SF10">
    <property type="entry name" value="PROTEIN RRP5 HOMOLOG"/>
    <property type="match status" value="1"/>
</dbReference>
<reference evidence="1 2" key="1">
    <citation type="journal article" date="2013" name="Curr. Biol.">
        <title>The Genome of the Foraminiferan Reticulomyxa filosa.</title>
        <authorList>
            <person name="Glockner G."/>
            <person name="Hulsmann N."/>
            <person name="Schleicher M."/>
            <person name="Noegel A.A."/>
            <person name="Eichinger L."/>
            <person name="Gallinger C."/>
            <person name="Pawlowski J."/>
            <person name="Sierra R."/>
            <person name="Euteneuer U."/>
            <person name="Pillet L."/>
            <person name="Moustafa A."/>
            <person name="Platzer M."/>
            <person name="Groth M."/>
            <person name="Szafranski K."/>
            <person name="Schliwa M."/>
        </authorList>
    </citation>
    <scope>NUCLEOTIDE SEQUENCE [LARGE SCALE GENOMIC DNA]</scope>
</reference>
<accession>X6NQA7</accession>
<dbReference type="GO" id="GO:0006364">
    <property type="term" value="P:rRNA processing"/>
    <property type="evidence" value="ECO:0007669"/>
    <property type="project" value="InterPro"/>
</dbReference>